<dbReference type="EMBL" id="JAHUZE010000004">
    <property type="protein sequence ID" value="MBV7380694.1"/>
    <property type="molecule type" value="Genomic_DNA"/>
</dbReference>
<organism evidence="1 2">
    <name type="scientific">Maritimibacter dapengensis</name>
    <dbReference type="NCBI Taxonomy" id="2836868"/>
    <lineage>
        <taxon>Bacteria</taxon>
        <taxon>Pseudomonadati</taxon>
        <taxon>Pseudomonadota</taxon>
        <taxon>Alphaproteobacteria</taxon>
        <taxon>Rhodobacterales</taxon>
        <taxon>Roseobacteraceae</taxon>
        <taxon>Maritimibacter</taxon>
    </lineage>
</organism>
<comment type="caution">
    <text evidence="1">The sequence shown here is derived from an EMBL/GenBank/DDBJ whole genome shotgun (WGS) entry which is preliminary data.</text>
</comment>
<dbReference type="Pfam" id="PF13376">
    <property type="entry name" value="OmdA"/>
    <property type="match status" value="1"/>
</dbReference>
<reference evidence="1 2" key="1">
    <citation type="submission" date="2021-05" db="EMBL/GenBank/DDBJ databases">
        <title>Culturable bacteria isolated from Daya Bay.</title>
        <authorList>
            <person name="Zheng W."/>
            <person name="Yu S."/>
            <person name="Huang Y."/>
        </authorList>
    </citation>
    <scope>NUCLEOTIDE SEQUENCE [LARGE SCALE GENOMIC DNA]</scope>
    <source>
        <strain evidence="1 2">DP4N28-5</strain>
    </source>
</reference>
<dbReference type="Proteomes" id="UP000756530">
    <property type="component" value="Unassembled WGS sequence"/>
</dbReference>
<keyword evidence="2" id="KW-1185">Reference proteome</keyword>
<evidence type="ECO:0000313" key="2">
    <source>
        <dbReference type="Proteomes" id="UP000756530"/>
    </source>
</evidence>
<gene>
    <name evidence="1" type="ORF">KJP28_17345</name>
</gene>
<protein>
    <submittedName>
        <fullName evidence="1">YdeI/OmpD-associated family protein</fullName>
    </submittedName>
</protein>
<proteinExistence type="predicted"/>
<name>A0ABS6T611_9RHOB</name>
<accession>A0ABS6T611</accession>
<sequence length="78" mass="9002">MGGLTRPVQDMPEFVSAALDLRGLREAYDARPPYQRNDYLGWINRAKREDTKKGRLAVMLRELEAGTSYMGMEWRPKA</sequence>
<evidence type="ECO:0000313" key="1">
    <source>
        <dbReference type="EMBL" id="MBV7380694.1"/>
    </source>
</evidence>
<dbReference type="RefSeq" id="WP_218393885.1">
    <property type="nucleotide sequence ID" value="NZ_JAHUZE010000004.1"/>
</dbReference>